<proteinExistence type="predicted"/>
<evidence type="ECO:0000313" key="4">
    <source>
        <dbReference type="EMBL" id="EDR02795.1"/>
    </source>
</evidence>
<gene>
    <name evidence="4" type="ORF">LACBIDRAFT_308057</name>
</gene>
<evidence type="ECO:0000256" key="2">
    <source>
        <dbReference type="SAM" id="Phobius"/>
    </source>
</evidence>
<feature type="transmembrane region" description="Helical" evidence="2">
    <location>
        <begin position="357"/>
        <end position="376"/>
    </location>
</feature>
<feature type="transmembrane region" description="Helical" evidence="2">
    <location>
        <begin position="409"/>
        <end position="430"/>
    </location>
</feature>
<dbReference type="Proteomes" id="UP000001194">
    <property type="component" value="Unassembled WGS sequence"/>
</dbReference>
<dbReference type="GO" id="GO:0016020">
    <property type="term" value="C:membrane"/>
    <property type="evidence" value="ECO:0007669"/>
    <property type="project" value="TreeGrafter"/>
</dbReference>
<dbReference type="KEGG" id="lbc:LACBIDRAFT_308057"/>
<dbReference type="PANTHER" id="PTHR34814">
    <property type="entry name" value="NITROSOGUANIDINE RESISTANCE PROTEIN SNG1"/>
    <property type="match status" value="1"/>
</dbReference>
<evidence type="ECO:0000256" key="1">
    <source>
        <dbReference type="SAM" id="MobiDB-lite"/>
    </source>
</evidence>
<evidence type="ECO:0000313" key="5">
    <source>
        <dbReference type="Proteomes" id="UP000001194"/>
    </source>
</evidence>
<feature type="region of interest" description="Disordered" evidence="1">
    <location>
        <begin position="1"/>
        <end position="39"/>
    </location>
</feature>
<dbReference type="PANTHER" id="PTHR34814:SF1">
    <property type="entry name" value="NITROSOGUANIDINE RESISTANCE PROTEIN SNG1"/>
    <property type="match status" value="1"/>
</dbReference>
<accession>B0DRJ2</accession>
<dbReference type="InterPro" id="IPR053001">
    <property type="entry name" value="MNNG_permease-like"/>
</dbReference>
<dbReference type="InParanoid" id="B0DRJ2"/>
<feature type="compositionally biased region" description="Polar residues" evidence="1">
    <location>
        <begin position="1"/>
        <end position="34"/>
    </location>
</feature>
<dbReference type="EMBL" id="DS547128">
    <property type="protein sequence ID" value="EDR02795.1"/>
    <property type="molecule type" value="Genomic_DNA"/>
</dbReference>
<feature type="domain" description="DUF3533" evidence="3">
    <location>
        <begin position="62"/>
        <end position="424"/>
    </location>
</feature>
<dbReference type="GeneID" id="6082229"/>
<feature type="transmembrane region" description="Helical" evidence="2">
    <location>
        <begin position="289"/>
        <end position="310"/>
    </location>
</feature>
<keyword evidence="5" id="KW-1185">Reference proteome</keyword>
<keyword evidence="2" id="KW-0812">Transmembrane</keyword>
<keyword evidence="2" id="KW-0472">Membrane</keyword>
<dbReference type="HOGENOM" id="CLU_020178_2_1_1"/>
<dbReference type="InterPro" id="IPR022703">
    <property type="entry name" value="DUF3533"/>
</dbReference>
<protein>
    <submittedName>
        <fullName evidence="4">Predicted protein</fullName>
    </submittedName>
</protein>
<feature type="transmembrane region" description="Helical" evidence="2">
    <location>
        <begin position="51"/>
        <end position="75"/>
    </location>
</feature>
<name>B0DRJ2_LACBS</name>
<dbReference type="Pfam" id="PF12051">
    <property type="entry name" value="DUF3533"/>
    <property type="match status" value="1"/>
</dbReference>
<sequence>MKSTSEQSTPLRSSNVSILDSEKQATTASPSIMDTSIEEAPRPSLSTARSIYLKIVLGATSLIVVLIFSVFSIYWGSLWKIPAHNLHGWVVDFDGGMVGHQVARSLGSNVGPSKVTWSVIPASQVAGGLDELAILVREEHTWVAVAIHPEASAKLNAALTIPNSTYDGSEAVTVYAVEARNENAFRNIIQPSVESSLTVISASFALQISRSVANASTLSTLMSTSPQTITTPISYTFNNLVPFDVPVATAATFVGLLYQLILSFFVVMITLTAREISGLNKSLSLRNLILLRFASSFGAYFFLSLFYSLLNAAFHLPMSRKFGHAGFILFWMLSYVGMLSVGLALESLVTLLTVKFIPFFMITWIITNISVCIYPIEVLPRIFHYGYAAPFYNISRAMRTIIFGTKNEVGMHFGILLVWIAISCITLPLIQWFARRRDERAEDLKVADKAVEV</sequence>
<keyword evidence="2" id="KW-1133">Transmembrane helix</keyword>
<evidence type="ECO:0000259" key="3">
    <source>
        <dbReference type="Pfam" id="PF12051"/>
    </source>
</evidence>
<dbReference type="OrthoDB" id="2140105at2759"/>
<feature type="transmembrane region" description="Helical" evidence="2">
    <location>
        <begin position="322"/>
        <end position="345"/>
    </location>
</feature>
<reference evidence="4 5" key="1">
    <citation type="journal article" date="2008" name="Nature">
        <title>The genome of Laccaria bicolor provides insights into mycorrhizal symbiosis.</title>
        <authorList>
            <person name="Martin F."/>
            <person name="Aerts A."/>
            <person name="Ahren D."/>
            <person name="Brun A."/>
            <person name="Danchin E.G.J."/>
            <person name="Duchaussoy F."/>
            <person name="Gibon J."/>
            <person name="Kohler A."/>
            <person name="Lindquist E."/>
            <person name="Pereda V."/>
            <person name="Salamov A."/>
            <person name="Shapiro H.J."/>
            <person name="Wuyts J."/>
            <person name="Blaudez D."/>
            <person name="Buee M."/>
            <person name="Brokstein P."/>
            <person name="Canbaeck B."/>
            <person name="Cohen D."/>
            <person name="Courty P.E."/>
            <person name="Coutinho P.M."/>
            <person name="Delaruelle C."/>
            <person name="Detter J.C."/>
            <person name="Deveau A."/>
            <person name="DiFazio S."/>
            <person name="Duplessis S."/>
            <person name="Fraissinet-Tachet L."/>
            <person name="Lucic E."/>
            <person name="Frey-Klett P."/>
            <person name="Fourrey C."/>
            <person name="Feussner I."/>
            <person name="Gay G."/>
            <person name="Grimwood J."/>
            <person name="Hoegger P.J."/>
            <person name="Jain P."/>
            <person name="Kilaru S."/>
            <person name="Labbe J."/>
            <person name="Lin Y.C."/>
            <person name="Legue V."/>
            <person name="Le Tacon F."/>
            <person name="Marmeisse R."/>
            <person name="Melayah D."/>
            <person name="Montanini B."/>
            <person name="Muratet M."/>
            <person name="Nehls U."/>
            <person name="Niculita-Hirzel H."/>
            <person name="Oudot-Le Secq M.P."/>
            <person name="Peter M."/>
            <person name="Quesneville H."/>
            <person name="Rajashekar B."/>
            <person name="Reich M."/>
            <person name="Rouhier N."/>
            <person name="Schmutz J."/>
            <person name="Yin T."/>
            <person name="Chalot M."/>
            <person name="Henrissat B."/>
            <person name="Kuees U."/>
            <person name="Lucas S."/>
            <person name="Van de Peer Y."/>
            <person name="Podila G.K."/>
            <person name="Polle A."/>
            <person name="Pukkila P.J."/>
            <person name="Richardson P.M."/>
            <person name="Rouze P."/>
            <person name="Sanders I.R."/>
            <person name="Stajich J.E."/>
            <person name="Tunlid A."/>
            <person name="Tuskan G."/>
            <person name="Grigoriev I.V."/>
        </authorList>
    </citation>
    <scope>NUCLEOTIDE SEQUENCE [LARGE SCALE GENOMIC DNA]</scope>
    <source>
        <strain evidence="5">S238N-H82 / ATCC MYA-4686</strain>
    </source>
</reference>
<dbReference type="AlphaFoldDB" id="B0DRJ2"/>
<dbReference type="RefSeq" id="XP_001886505.1">
    <property type="nucleotide sequence ID" value="XM_001886470.1"/>
</dbReference>
<feature type="transmembrane region" description="Helical" evidence="2">
    <location>
        <begin position="247"/>
        <end position="269"/>
    </location>
</feature>
<organism evidence="5">
    <name type="scientific">Laccaria bicolor (strain S238N-H82 / ATCC MYA-4686)</name>
    <name type="common">Bicoloured deceiver</name>
    <name type="synonym">Laccaria laccata var. bicolor</name>
    <dbReference type="NCBI Taxonomy" id="486041"/>
    <lineage>
        <taxon>Eukaryota</taxon>
        <taxon>Fungi</taxon>
        <taxon>Dikarya</taxon>
        <taxon>Basidiomycota</taxon>
        <taxon>Agaricomycotina</taxon>
        <taxon>Agaricomycetes</taxon>
        <taxon>Agaricomycetidae</taxon>
        <taxon>Agaricales</taxon>
        <taxon>Agaricineae</taxon>
        <taxon>Hydnangiaceae</taxon>
        <taxon>Laccaria</taxon>
    </lineage>
</organism>